<feature type="active site" description="Proton acceptor" evidence="9">
    <location>
        <position position="60"/>
    </location>
</feature>
<dbReference type="SUPFAM" id="SSF51366">
    <property type="entry name" value="Ribulose-phoshate binding barrel"/>
    <property type="match status" value="1"/>
</dbReference>
<dbReference type="EC" id="4.2.1.20" evidence="9"/>
<dbReference type="HOGENOM" id="CLU_016734_0_0_2"/>
<keyword evidence="12" id="KW-1185">Reference proteome</keyword>
<evidence type="ECO:0000256" key="6">
    <source>
        <dbReference type="ARBA" id="ARBA00023141"/>
    </source>
</evidence>
<keyword evidence="4 9" id="KW-0028">Amino-acid biosynthesis</keyword>
<dbReference type="Gene3D" id="3.20.20.70">
    <property type="entry name" value="Aldolase class I"/>
    <property type="match status" value="1"/>
</dbReference>
<dbReference type="Pfam" id="PF00290">
    <property type="entry name" value="Trp_syntA"/>
    <property type="match status" value="1"/>
</dbReference>
<dbReference type="InterPro" id="IPR002028">
    <property type="entry name" value="Trp_synthase_suA"/>
</dbReference>
<dbReference type="InterPro" id="IPR011060">
    <property type="entry name" value="RibuloseP-bd_barrel"/>
</dbReference>
<dbReference type="EMBL" id="CP009516">
    <property type="protein sequence ID" value="AKB78311.1"/>
    <property type="molecule type" value="Genomic_DNA"/>
</dbReference>
<keyword evidence="5 9" id="KW-0822">Tryptophan biosynthesis</keyword>
<dbReference type="HAMAP" id="MF_00131">
    <property type="entry name" value="Trp_synth_alpha"/>
    <property type="match status" value="1"/>
</dbReference>
<dbReference type="Proteomes" id="UP000033101">
    <property type="component" value="Chromosome"/>
</dbReference>
<dbReference type="PANTHER" id="PTHR43406:SF1">
    <property type="entry name" value="TRYPTOPHAN SYNTHASE ALPHA CHAIN, CHLOROPLASTIC"/>
    <property type="match status" value="1"/>
</dbReference>
<accession>A0A0E3SBS2</accession>
<dbReference type="RefSeq" id="WP_048139241.1">
    <property type="nucleotide sequence ID" value="NZ_CP009516.1"/>
</dbReference>
<evidence type="ECO:0000256" key="7">
    <source>
        <dbReference type="ARBA" id="ARBA00023239"/>
    </source>
</evidence>
<dbReference type="UniPathway" id="UPA00035">
    <property type="reaction ID" value="UER00044"/>
</dbReference>
<comment type="pathway">
    <text evidence="2 9">Amino-acid biosynthesis; L-tryptophan biosynthesis; L-tryptophan from chorismate: step 5/5.</text>
</comment>
<dbReference type="PROSITE" id="PS00167">
    <property type="entry name" value="TRP_SYNTHASE_ALPHA"/>
    <property type="match status" value="1"/>
</dbReference>
<dbReference type="FunFam" id="3.20.20.70:FF:000037">
    <property type="entry name" value="Tryptophan synthase alpha chain"/>
    <property type="match status" value="1"/>
</dbReference>
<keyword evidence="6 9" id="KW-0057">Aromatic amino acid biosynthesis</keyword>
<gene>
    <name evidence="9" type="primary">trpA</name>
    <name evidence="11" type="ORF">MSHOH_1828</name>
</gene>
<dbReference type="GO" id="GO:0004834">
    <property type="term" value="F:tryptophan synthase activity"/>
    <property type="evidence" value="ECO:0007669"/>
    <property type="project" value="UniProtKB-UniRule"/>
</dbReference>
<evidence type="ECO:0000256" key="4">
    <source>
        <dbReference type="ARBA" id="ARBA00022605"/>
    </source>
</evidence>
<dbReference type="GeneID" id="24831053"/>
<protein>
    <recommendedName>
        <fullName evidence="9">Tryptophan synthase alpha chain</fullName>
        <ecNumber evidence="9">4.2.1.20</ecNumber>
    </recommendedName>
</protein>
<evidence type="ECO:0000256" key="1">
    <source>
        <dbReference type="ARBA" id="ARBA00003365"/>
    </source>
</evidence>
<comment type="subunit">
    <text evidence="3 9">Tetramer of two alpha and two beta chains.</text>
</comment>
<dbReference type="InterPro" id="IPR018204">
    <property type="entry name" value="Trp_synthase_alpha_AS"/>
</dbReference>
<reference evidence="11 12" key="1">
    <citation type="submission" date="2014-07" db="EMBL/GenBank/DDBJ databases">
        <title>Methanogenic archaea and the global carbon cycle.</title>
        <authorList>
            <person name="Henriksen J.R."/>
            <person name="Luke J."/>
            <person name="Reinhart S."/>
            <person name="Benedict M.N."/>
            <person name="Youngblut N.D."/>
            <person name="Metcalf M.E."/>
            <person name="Whitaker R.J."/>
            <person name="Metcalf W.W."/>
        </authorList>
    </citation>
    <scope>NUCLEOTIDE SEQUENCE [LARGE SCALE GENOMIC DNA]</scope>
    <source>
        <strain evidence="11 12">HB-1</strain>
    </source>
</reference>
<dbReference type="PATRIC" id="fig|1434110.4.peg.2325"/>
<evidence type="ECO:0000256" key="5">
    <source>
        <dbReference type="ARBA" id="ARBA00022822"/>
    </source>
</evidence>
<keyword evidence="7 9" id="KW-0456">Lyase</keyword>
<dbReference type="InterPro" id="IPR013785">
    <property type="entry name" value="Aldolase_TIM"/>
</dbReference>
<dbReference type="GO" id="GO:0005829">
    <property type="term" value="C:cytosol"/>
    <property type="evidence" value="ECO:0007669"/>
    <property type="project" value="TreeGrafter"/>
</dbReference>
<dbReference type="AlphaFoldDB" id="A0A0E3SBS2"/>
<dbReference type="OrthoDB" id="25658at2157"/>
<evidence type="ECO:0000256" key="8">
    <source>
        <dbReference type="ARBA" id="ARBA00049047"/>
    </source>
</evidence>
<evidence type="ECO:0000256" key="10">
    <source>
        <dbReference type="RuleBase" id="RU003662"/>
    </source>
</evidence>
<sequence length="272" mass="29241">MRTELRAIELKRQKISEKFDELKKKKEGALIGYVMAGDPSVEATFGIVKALAEGGADIIELGFPFSDPVADGPTIQVAGQRALAAGMDIERYFELVRSLDVEVPLVCMTYYNPVFRYGVEKFVENAAEAGISGLIIPDIPVEEAADLKTSCNTYGLDLIFLVAPTTTDARIRKILQKGSGFIYLVSRLGVTGARDDVAGSTKELLARVKTDIPKAVGFGISTGKQAAEVRKAGADGVIVGSAFVRIVEEGKDVNERLEALARELKSGILEAN</sequence>
<comment type="similarity">
    <text evidence="9 10">Belongs to the TrpA family.</text>
</comment>
<evidence type="ECO:0000256" key="2">
    <source>
        <dbReference type="ARBA" id="ARBA00004733"/>
    </source>
</evidence>
<dbReference type="KEGG" id="mhor:MSHOH_1828"/>
<dbReference type="PANTHER" id="PTHR43406">
    <property type="entry name" value="TRYPTOPHAN SYNTHASE, ALPHA CHAIN"/>
    <property type="match status" value="1"/>
</dbReference>
<evidence type="ECO:0000256" key="9">
    <source>
        <dbReference type="HAMAP-Rule" id="MF_00131"/>
    </source>
</evidence>
<proteinExistence type="inferred from homology"/>
<dbReference type="STRING" id="1434110.MSHOH_1828"/>
<name>A0A0E3SBS2_9EURY</name>
<organism evidence="11 12">
    <name type="scientific">Methanosarcina horonobensis HB-1 = JCM 15518</name>
    <dbReference type="NCBI Taxonomy" id="1434110"/>
    <lineage>
        <taxon>Archaea</taxon>
        <taxon>Methanobacteriati</taxon>
        <taxon>Methanobacteriota</taxon>
        <taxon>Stenosarchaea group</taxon>
        <taxon>Methanomicrobia</taxon>
        <taxon>Methanosarcinales</taxon>
        <taxon>Methanosarcinaceae</taxon>
        <taxon>Methanosarcina</taxon>
    </lineage>
</organism>
<evidence type="ECO:0000256" key="3">
    <source>
        <dbReference type="ARBA" id="ARBA00011270"/>
    </source>
</evidence>
<dbReference type="CDD" id="cd04724">
    <property type="entry name" value="Tryptophan_synthase_alpha"/>
    <property type="match status" value="1"/>
</dbReference>
<evidence type="ECO:0000313" key="12">
    <source>
        <dbReference type="Proteomes" id="UP000033101"/>
    </source>
</evidence>
<feature type="active site" description="Proton acceptor" evidence="9">
    <location>
        <position position="71"/>
    </location>
</feature>
<comment type="function">
    <text evidence="1 9">The alpha subunit is responsible for the aldol cleavage of indoleglycerol phosphate to indole and glyceraldehyde 3-phosphate.</text>
</comment>
<comment type="catalytic activity">
    <reaction evidence="8 9">
        <text>(1S,2R)-1-C-(indol-3-yl)glycerol 3-phosphate + L-serine = D-glyceraldehyde 3-phosphate + L-tryptophan + H2O</text>
        <dbReference type="Rhea" id="RHEA:10532"/>
        <dbReference type="ChEBI" id="CHEBI:15377"/>
        <dbReference type="ChEBI" id="CHEBI:33384"/>
        <dbReference type="ChEBI" id="CHEBI:57912"/>
        <dbReference type="ChEBI" id="CHEBI:58866"/>
        <dbReference type="ChEBI" id="CHEBI:59776"/>
        <dbReference type="EC" id="4.2.1.20"/>
    </reaction>
</comment>
<dbReference type="NCBIfam" id="TIGR00262">
    <property type="entry name" value="trpA"/>
    <property type="match status" value="1"/>
</dbReference>
<evidence type="ECO:0000313" key="11">
    <source>
        <dbReference type="EMBL" id="AKB78311.1"/>
    </source>
</evidence>